<dbReference type="CDD" id="cd06223">
    <property type="entry name" value="PRTases_typeI"/>
    <property type="match status" value="1"/>
</dbReference>
<dbReference type="PANTHER" id="PTHR47505">
    <property type="entry name" value="DNA UTILIZATION PROTEIN YHGH"/>
    <property type="match status" value="1"/>
</dbReference>
<evidence type="ECO:0000259" key="2">
    <source>
        <dbReference type="Pfam" id="PF00156"/>
    </source>
</evidence>
<dbReference type="InterPro" id="IPR051910">
    <property type="entry name" value="ComF/GntX_DNA_util-trans"/>
</dbReference>
<accession>A0A6J7XYK9</accession>
<sequence length="215" mass="23648">MKLLNELSEILFPSRCFGCSTLGPNICSTCKKTWQLKLYRTQIRNIEVFSSLAYSPTAQRVILAAKEDGVLPADLLIASAIGNSLRYLLSVSEMGALVPVPSRRSSSRKRGRDFLSEITHRVGNSHSLDVHQLLEHRLRVRDQSNLNAQQRFENLAGALHVPQSKVTRINNGKNLILVDDLVTTGASLLEAKRALEAAGFNVIGAVTAFVSTPLR</sequence>
<proteinExistence type="inferred from homology"/>
<dbReference type="AlphaFoldDB" id="A0A6J7XYK9"/>
<organism evidence="3">
    <name type="scientific">freshwater metagenome</name>
    <dbReference type="NCBI Taxonomy" id="449393"/>
    <lineage>
        <taxon>unclassified sequences</taxon>
        <taxon>metagenomes</taxon>
        <taxon>ecological metagenomes</taxon>
    </lineage>
</organism>
<reference evidence="3" key="1">
    <citation type="submission" date="2020-05" db="EMBL/GenBank/DDBJ databases">
        <authorList>
            <person name="Chiriac C."/>
            <person name="Salcher M."/>
            <person name="Ghai R."/>
            <person name="Kavagutti S V."/>
        </authorList>
    </citation>
    <scope>NUCLEOTIDE SEQUENCE</scope>
</reference>
<dbReference type="InterPro" id="IPR000836">
    <property type="entry name" value="PRTase_dom"/>
</dbReference>
<protein>
    <submittedName>
        <fullName evidence="3">Unannotated protein</fullName>
    </submittedName>
</protein>
<evidence type="ECO:0000256" key="1">
    <source>
        <dbReference type="ARBA" id="ARBA00008007"/>
    </source>
</evidence>
<comment type="similarity">
    <text evidence="1">Belongs to the ComF/GntX family.</text>
</comment>
<dbReference type="EMBL" id="CAFBSG010000004">
    <property type="protein sequence ID" value="CAB5239616.1"/>
    <property type="molecule type" value="Genomic_DNA"/>
</dbReference>
<feature type="domain" description="Phosphoribosyltransferase" evidence="2">
    <location>
        <begin position="158"/>
        <end position="208"/>
    </location>
</feature>
<dbReference type="PANTHER" id="PTHR47505:SF1">
    <property type="entry name" value="DNA UTILIZATION PROTEIN YHGH"/>
    <property type="match status" value="1"/>
</dbReference>
<dbReference type="Pfam" id="PF00156">
    <property type="entry name" value="Pribosyltran"/>
    <property type="match status" value="1"/>
</dbReference>
<dbReference type="InterPro" id="IPR029057">
    <property type="entry name" value="PRTase-like"/>
</dbReference>
<evidence type="ECO:0000313" key="3">
    <source>
        <dbReference type="EMBL" id="CAB5239616.1"/>
    </source>
</evidence>
<name>A0A6J7XYK9_9ZZZZ</name>
<dbReference type="SUPFAM" id="SSF53271">
    <property type="entry name" value="PRTase-like"/>
    <property type="match status" value="1"/>
</dbReference>
<dbReference type="Gene3D" id="3.40.50.2020">
    <property type="match status" value="1"/>
</dbReference>
<gene>
    <name evidence="3" type="ORF">UFOPK3554_00381</name>
</gene>